<dbReference type="InterPro" id="IPR013491">
    <property type="entry name" value="Tape_meas_N"/>
</dbReference>
<keyword evidence="3" id="KW-1133">Transmembrane helix</keyword>
<feature type="compositionally biased region" description="Basic and acidic residues" evidence="2">
    <location>
        <begin position="1120"/>
        <end position="1130"/>
    </location>
</feature>
<dbReference type="Pfam" id="PF20155">
    <property type="entry name" value="TMP_3"/>
    <property type="match status" value="1"/>
</dbReference>
<comment type="caution">
    <text evidence="5">The sequence shown here is derived from an EMBL/GenBank/DDBJ whole genome shotgun (WGS) entry which is preliminary data.</text>
</comment>
<feature type="domain" description="Tape measure protein N-terminal" evidence="4">
    <location>
        <begin position="68"/>
        <end position="258"/>
    </location>
</feature>
<dbReference type="EMBL" id="JARPXR010000009">
    <property type="protein sequence ID" value="MDT2584194.1"/>
    <property type="molecule type" value="Genomic_DNA"/>
</dbReference>
<protein>
    <submittedName>
        <fullName evidence="5">Tape measure protein</fullName>
    </submittedName>
</protein>
<feature type="coiled-coil region" evidence="1">
    <location>
        <begin position="924"/>
        <end position="967"/>
    </location>
</feature>
<feature type="compositionally biased region" description="Polar residues" evidence="2">
    <location>
        <begin position="727"/>
        <end position="742"/>
    </location>
</feature>
<feature type="transmembrane region" description="Helical" evidence="3">
    <location>
        <begin position="630"/>
        <end position="654"/>
    </location>
</feature>
<evidence type="ECO:0000313" key="6">
    <source>
        <dbReference type="Proteomes" id="UP001262817"/>
    </source>
</evidence>
<feature type="region of interest" description="Disordered" evidence="2">
    <location>
        <begin position="717"/>
        <end position="742"/>
    </location>
</feature>
<reference evidence="5" key="1">
    <citation type="submission" date="2023-03" db="EMBL/GenBank/DDBJ databases">
        <authorList>
            <person name="Shen W."/>
            <person name="Cai J."/>
        </authorList>
    </citation>
    <scope>NUCLEOTIDE SEQUENCE</scope>
    <source>
        <strain evidence="5">P86-2</strain>
    </source>
</reference>
<sequence>MATQKSIEAVLRARDANFSSTFSKATNILSKFSGSNRSATGSIKNIVGALGVYKVASAAASMVTGQFQSALSRSDTMQNFTRNMTVMTGSSSKAKKMLDDLTVATKGTAYGLDSAAKTAQGFSTAGQSMDKATRNTKNFMNAVSFYGNGTNEQLQQVTLQMQQMAAKGRANMGDLNSAVQAGIPVYRMYAEATGQSTEDVMNALSDGKISAEDFFDVLDKVFNEGTESFPKISNAAKEAGANWKGSFDNMKAATTRGVLSVVNSMDTLSTKITGSSIKEHIASLGNIFESNLTSMGNKVQQLGDIIVPYVQIFKTEFSGVGTSVVNATKSVLSALGDMYGGFGSLISVWNFGDALKIVADKIKDASAWIQDHSQQIAVLIPQVAKLVAAYKGLQFISGLALPFVQFGETAAKGIEKIFIGSNSIGGKFTAKFITPMMSAMQSGTESLMIRAMLFSDAFSKAFEPKGLGEINSKYLNFFKGISSGANSAFPSLGKLSNGFKTLGSSIVHPVTSLKTLSASLIATSTAAGGTGTVVHGLGVKASSGFKTMAVSGLGSMKSISGVLLSTAGIFAIVVAAVAAMAVAWTSNFGNIQGFTKSAFAGMKPAFDSIKNSLSSLKPVLSGAGDAFKTIGAVLIGTVVFAIAAVVDAIQLLIANFKSVWDVTKMVGSGIKGIWKTITGDTKGAEDAFNEAGESFDKAKNNYKDVWDNSAIRGTISATSELGKETDNTSNSQKRLSQAMDSTKASAGQLSGTFSKLNQATQDSAQKMQEAFGDNEVMQKFNDKSLKLIEEGGKQRQTAVEKYSQAIANAEGKSENERQGIMQKANATLMADFQKSRSDLLAVNNEYSQMLKSNTDKSGNQLTESQRVALVNSRNAVVEELGTTNQTYIDKLRERIELGDSISKEETNTALTNLRDSNSQQVELINTNNQEIQNLKQAQAQSNDEMEKVSFQQEIINLQNKNQSLTEAQTAFGQNWLALQAAQNQTTAEQLAAALANEKNLTDQNLLGILESYRSNGASVAEQMTIMAAMLQEKGVEGATNLVTALKSGDVKAVGASITEDVKKGLGTLPPGMFSDGEKGRQNFINALKQGDTKAAGSYLKDGVTSETSKTAQKTAQDGKNAADAHNKGVENGKGGAKNAGSSLAENASQGAKTKTNDFRNTGQDAGMNFVHGVEYRRGSAQNAGTSLANSAKNGASSVGGFNSIGSNMALGVADGINASAGSAVAAMQSLVSRVNAEAKKKAEIKSPSRLLKREVGSFLALGVASGIEDKTRNAVNAMRDLIQKTSDVAVQGFDVDLGFSGEIKSDRSSLSSKLDDLIQATREKIVLDGAAIVGGHPDTIDKLGFDNYQDRGRLSF</sequence>
<organism evidence="5 6">
    <name type="scientific">Lactococcus petauri</name>
    <dbReference type="NCBI Taxonomy" id="1940789"/>
    <lineage>
        <taxon>Bacteria</taxon>
        <taxon>Bacillati</taxon>
        <taxon>Bacillota</taxon>
        <taxon>Bacilli</taxon>
        <taxon>Lactobacillales</taxon>
        <taxon>Streptococcaceae</taxon>
        <taxon>Lactococcus</taxon>
    </lineage>
</organism>
<accession>A0AAJ2IVR3</accession>
<evidence type="ECO:0000256" key="2">
    <source>
        <dbReference type="SAM" id="MobiDB-lite"/>
    </source>
</evidence>
<evidence type="ECO:0000259" key="4">
    <source>
        <dbReference type="Pfam" id="PF20155"/>
    </source>
</evidence>
<evidence type="ECO:0000313" key="5">
    <source>
        <dbReference type="EMBL" id="MDT2584194.1"/>
    </source>
</evidence>
<keyword evidence="3" id="KW-0812">Transmembrane</keyword>
<dbReference type="RefSeq" id="WP_311843084.1">
    <property type="nucleotide sequence ID" value="NZ_JARPXR010000009.1"/>
</dbReference>
<feature type="compositionally biased region" description="Polar residues" evidence="2">
    <location>
        <begin position="1104"/>
        <end position="1117"/>
    </location>
</feature>
<name>A0AAJ2IVR3_9LACT</name>
<feature type="transmembrane region" description="Helical" evidence="3">
    <location>
        <begin position="562"/>
        <end position="584"/>
    </location>
</feature>
<proteinExistence type="predicted"/>
<feature type="compositionally biased region" description="Polar residues" evidence="2">
    <location>
        <begin position="1139"/>
        <end position="1163"/>
    </location>
</feature>
<dbReference type="Proteomes" id="UP001262817">
    <property type="component" value="Unassembled WGS sequence"/>
</dbReference>
<keyword evidence="1" id="KW-0175">Coiled coil</keyword>
<feature type="region of interest" description="Disordered" evidence="2">
    <location>
        <begin position="1098"/>
        <end position="1165"/>
    </location>
</feature>
<evidence type="ECO:0000256" key="3">
    <source>
        <dbReference type="SAM" id="Phobius"/>
    </source>
</evidence>
<gene>
    <name evidence="5" type="ORF">P7D17_08790</name>
</gene>
<evidence type="ECO:0000256" key="1">
    <source>
        <dbReference type="SAM" id="Coils"/>
    </source>
</evidence>
<dbReference type="NCBIfam" id="TIGR02675">
    <property type="entry name" value="tape_meas_nterm"/>
    <property type="match status" value="1"/>
</dbReference>
<keyword evidence="3" id="KW-0472">Membrane</keyword>